<dbReference type="InterPro" id="IPR039126">
    <property type="entry name" value="GGACT"/>
</dbReference>
<accession>A0A0M0I4L8</accession>
<dbReference type="STRING" id="171383.AKJ31_00420"/>
<dbReference type="AlphaFoldDB" id="A0A0M0I4L8"/>
<protein>
    <recommendedName>
        <fullName evidence="3">Gamma-glutamylcyclotransferase family protein</fullName>
    </recommendedName>
</protein>
<comment type="caution">
    <text evidence="5">The sequence shown here is derived from an EMBL/GenBank/DDBJ whole genome shotgun (WGS) entry which is preliminary data.</text>
</comment>
<dbReference type="PANTHER" id="PTHR12510">
    <property type="entry name" value="TROPONIN C-AKIN-1 PROTEIN"/>
    <property type="match status" value="1"/>
</dbReference>
<sequence length="142" mass="16530">MHKVFVFGTLKQGFPNFKTNKGVRIAGDFQTQKRYPLYLVGERHSPWLVLNEGHGQPVKGQVFEVDDQALEAMDTLERIHEPDGYRRITIKVNCLQSGKELDVFLYAKPPEMLDQSEVKAVLDDEYRLEHAKLYRSRYAYPE</sequence>
<evidence type="ECO:0000256" key="2">
    <source>
        <dbReference type="PIRSR" id="PIRSR639126-1"/>
    </source>
</evidence>
<gene>
    <name evidence="5" type="ORF">AKJ31_00420</name>
</gene>
<name>A0A0M0I4L8_9VIBR</name>
<dbReference type="GO" id="GO:0005829">
    <property type="term" value="C:cytosol"/>
    <property type="evidence" value="ECO:0007669"/>
    <property type="project" value="TreeGrafter"/>
</dbReference>
<comment type="similarity">
    <text evidence="1 3">Belongs to the gamma-glutamylcyclotransferase family.</text>
</comment>
<dbReference type="GO" id="GO:0061929">
    <property type="term" value="F:gamma-glutamylaminecyclotransferase activity"/>
    <property type="evidence" value="ECO:0007669"/>
    <property type="project" value="InterPro"/>
</dbReference>
<evidence type="ECO:0000259" key="4">
    <source>
        <dbReference type="Pfam" id="PF06094"/>
    </source>
</evidence>
<feature type="active site" description="Proton acceptor" evidence="2">
    <location>
        <position position="77"/>
    </location>
</feature>
<dbReference type="Gene3D" id="3.10.490.10">
    <property type="entry name" value="Gamma-glutamyl cyclotransferase-like"/>
    <property type="match status" value="1"/>
</dbReference>
<reference evidence="6" key="1">
    <citation type="submission" date="2015-08" db="EMBL/GenBank/DDBJ databases">
        <title>Vibrio galatheae sp. nov., a novel member of the Vibrionaceae family isolated from the Solomon Islands.</title>
        <authorList>
            <person name="Giubergia S."/>
            <person name="Machado H."/>
            <person name="Mateiu R.V."/>
            <person name="Gram L."/>
        </authorList>
    </citation>
    <scope>NUCLEOTIDE SEQUENCE [LARGE SCALE GENOMIC DNA]</scope>
    <source>
        <strain evidence="6">DSM 19134</strain>
    </source>
</reference>
<keyword evidence="6" id="KW-1185">Reference proteome</keyword>
<dbReference type="PATRIC" id="fig|171383.3.peg.86"/>
<evidence type="ECO:0000313" key="6">
    <source>
        <dbReference type="Proteomes" id="UP000037530"/>
    </source>
</evidence>
<dbReference type="OrthoDB" id="482277at2"/>
<dbReference type="EMBL" id="LHPI01000001">
    <property type="protein sequence ID" value="KOO08868.1"/>
    <property type="molecule type" value="Genomic_DNA"/>
</dbReference>
<dbReference type="SUPFAM" id="SSF110857">
    <property type="entry name" value="Gamma-glutamyl cyclotransferase-like"/>
    <property type="match status" value="1"/>
</dbReference>
<dbReference type="InterPro" id="IPR009288">
    <property type="entry name" value="AIG2-like_dom"/>
</dbReference>
<dbReference type="Pfam" id="PF06094">
    <property type="entry name" value="GGACT"/>
    <property type="match status" value="1"/>
</dbReference>
<dbReference type="CDD" id="cd06661">
    <property type="entry name" value="GGCT_like"/>
    <property type="match status" value="1"/>
</dbReference>
<dbReference type="Proteomes" id="UP000037530">
    <property type="component" value="Unassembled WGS sequence"/>
</dbReference>
<dbReference type="InterPro" id="IPR036568">
    <property type="entry name" value="GGCT-like_sf"/>
</dbReference>
<organism evidence="5 6">
    <name type="scientific">Vibrio hepatarius</name>
    <dbReference type="NCBI Taxonomy" id="171383"/>
    <lineage>
        <taxon>Bacteria</taxon>
        <taxon>Pseudomonadati</taxon>
        <taxon>Pseudomonadota</taxon>
        <taxon>Gammaproteobacteria</taxon>
        <taxon>Vibrionales</taxon>
        <taxon>Vibrionaceae</taxon>
        <taxon>Vibrio</taxon>
        <taxon>Vibrio oreintalis group</taxon>
    </lineage>
</organism>
<evidence type="ECO:0000256" key="3">
    <source>
        <dbReference type="RuleBase" id="RU367036"/>
    </source>
</evidence>
<dbReference type="RefSeq" id="WP_053407122.1">
    <property type="nucleotide sequence ID" value="NZ_DAIPHI010000005.1"/>
</dbReference>
<dbReference type="PANTHER" id="PTHR12510:SF4">
    <property type="entry name" value="GAMMA-GLUTAMYLAMINECYCLOTRANSFERASE"/>
    <property type="match status" value="1"/>
</dbReference>
<evidence type="ECO:0000313" key="5">
    <source>
        <dbReference type="EMBL" id="KOO08868.1"/>
    </source>
</evidence>
<dbReference type="InterPro" id="IPR013024">
    <property type="entry name" value="GGCT-like"/>
</dbReference>
<feature type="domain" description="Gamma-glutamylcyclotransferase AIG2-like" evidence="4">
    <location>
        <begin position="4"/>
        <end position="113"/>
    </location>
</feature>
<evidence type="ECO:0000256" key="1">
    <source>
        <dbReference type="ARBA" id="ARBA00008861"/>
    </source>
</evidence>
<proteinExistence type="inferred from homology"/>